<accession>A0A399D083</accession>
<gene>
    <name evidence="1" type="ORF">D1164_10910</name>
</gene>
<organism evidence="1 2">
    <name type="scientific">Mariniphaga sediminis</name>
    <dbReference type="NCBI Taxonomy" id="1628158"/>
    <lineage>
        <taxon>Bacteria</taxon>
        <taxon>Pseudomonadati</taxon>
        <taxon>Bacteroidota</taxon>
        <taxon>Bacteroidia</taxon>
        <taxon>Marinilabiliales</taxon>
        <taxon>Prolixibacteraceae</taxon>
        <taxon>Mariniphaga</taxon>
    </lineage>
</organism>
<comment type="caution">
    <text evidence="1">The sequence shown here is derived from an EMBL/GenBank/DDBJ whole genome shotgun (WGS) entry which is preliminary data.</text>
</comment>
<dbReference type="EMBL" id="QWET01000007">
    <property type="protein sequence ID" value="RIH65089.1"/>
    <property type="molecule type" value="Genomic_DNA"/>
</dbReference>
<evidence type="ECO:0000313" key="2">
    <source>
        <dbReference type="Proteomes" id="UP000266441"/>
    </source>
</evidence>
<dbReference type="Proteomes" id="UP000266441">
    <property type="component" value="Unassembled WGS sequence"/>
</dbReference>
<protein>
    <submittedName>
        <fullName evidence="1">Uncharacterized protein</fullName>
    </submittedName>
</protein>
<evidence type="ECO:0000313" key="1">
    <source>
        <dbReference type="EMBL" id="RIH65089.1"/>
    </source>
</evidence>
<proteinExistence type="predicted"/>
<reference evidence="1 2" key="1">
    <citation type="journal article" date="2015" name="Int. J. Syst. Evol. Microbiol.">
        <title>Mariniphaga sediminis sp. nov., isolated from coastal sediment.</title>
        <authorList>
            <person name="Wang F.Q."/>
            <person name="Shen Q.Y."/>
            <person name="Chen G.J."/>
            <person name="Du Z.J."/>
        </authorList>
    </citation>
    <scope>NUCLEOTIDE SEQUENCE [LARGE SCALE GENOMIC DNA]</scope>
    <source>
        <strain evidence="1 2">SY21</strain>
    </source>
</reference>
<sequence length="239" mass="28023">MSNVSYTHLLCTILKKMKQIISFIITLVLLSCHNSNQSKESTDSETVKTAQDTVLVKIENKIDKSYEIGFYSKSYTYCWIVGQDTLDLGIGLTEYVRDSSVQLRVFNQKPTLFASTINRINQCLPLIKEDFDMDNLRSLYFEPPIFYKDLTTELSLDYINQFGQQNIKHEELNEFLMNSWLEQKISNFLDQFGKTTRRYEIEKFHLLEKQYYNEYIPDSVITEYPEFSIHGMGISVITE</sequence>
<dbReference type="AlphaFoldDB" id="A0A399D083"/>
<name>A0A399D083_9BACT</name>
<keyword evidence="2" id="KW-1185">Reference proteome</keyword>